<reference evidence="2 3" key="1">
    <citation type="submission" date="2016-04" db="EMBL/GenBank/DDBJ databases">
        <title>Peptidophaga gingivicola gen. nov., sp. nov., isolated from human subgingival plaque.</title>
        <authorList>
            <person name="Beall C.J."/>
            <person name="Mokrzan E.M."/>
            <person name="Griffen A.L."/>
            <person name="Leys E.J."/>
        </authorList>
    </citation>
    <scope>NUCLEOTIDE SEQUENCE [LARGE SCALE GENOMIC DNA]</scope>
    <source>
        <strain evidence="2 3">BA112</strain>
    </source>
</reference>
<accession>A0A179B2M6</accession>
<gene>
    <name evidence="2" type="ORF">A4H34_00570</name>
</gene>
<evidence type="ECO:0000256" key="1">
    <source>
        <dbReference type="SAM" id="MobiDB-lite"/>
    </source>
</evidence>
<dbReference type="RefSeq" id="WP_064230716.1">
    <property type="nucleotide sequence ID" value="NZ_LVZK01000001.1"/>
</dbReference>
<dbReference type="InterPro" id="IPR016787">
    <property type="entry name" value="UCP021328"/>
</dbReference>
<feature type="compositionally biased region" description="Basic residues" evidence="1">
    <location>
        <begin position="135"/>
        <end position="147"/>
    </location>
</feature>
<dbReference type="STRING" id="1823756.A4H34_00570"/>
<evidence type="ECO:0000313" key="3">
    <source>
        <dbReference type="Proteomes" id="UP000078368"/>
    </source>
</evidence>
<dbReference type="Proteomes" id="UP000078368">
    <property type="component" value="Unassembled WGS sequence"/>
</dbReference>
<dbReference type="PIRSF" id="PIRSF021328">
    <property type="entry name" value="UCP021328"/>
    <property type="match status" value="1"/>
</dbReference>
<dbReference type="OrthoDB" id="4570726at2"/>
<sequence>MSAQFTLFFDGHLWVGVYEVDDGESVRAARVVFGKEPSAAELHEFVREHGAELVRRAHGAVPVVEKGADAGEAGGGAGKTNPKRAQRMAAKAMRERGVSTKAQEALKADMESRGEERASARRSERKRAADEAYARRRAKARQRHRGR</sequence>
<proteinExistence type="predicted"/>
<evidence type="ECO:0008006" key="4">
    <source>
        <dbReference type="Google" id="ProtNLM"/>
    </source>
</evidence>
<feature type="compositionally biased region" description="Basic and acidic residues" evidence="1">
    <location>
        <begin position="92"/>
        <end position="134"/>
    </location>
</feature>
<protein>
    <recommendedName>
        <fullName evidence="4">DUF2992 domain-containing protein</fullName>
    </recommendedName>
</protein>
<name>A0A179B2M6_9ACTO</name>
<dbReference type="Pfam" id="PF11208">
    <property type="entry name" value="DUF2992"/>
    <property type="match status" value="1"/>
</dbReference>
<evidence type="ECO:0000313" key="2">
    <source>
        <dbReference type="EMBL" id="OAP85730.1"/>
    </source>
</evidence>
<organism evidence="2 3">
    <name type="scientific">Peptidiphaga gingivicola</name>
    <dbReference type="NCBI Taxonomy" id="2741497"/>
    <lineage>
        <taxon>Bacteria</taxon>
        <taxon>Bacillati</taxon>
        <taxon>Actinomycetota</taxon>
        <taxon>Actinomycetes</taxon>
        <taxon>Actinomycetales</taxon>
        <taxon>Actinomycetaceae</taxon>
        <taxon>Peptidiphaga</taxon>
    </lineage>
</organism>
<dbReference type="EMBL" id="LVZK01000001">
    <property type="protein sequence ID" value="OAP85730.1"/>
    <property type="molecule type" value="Genomic_DNA"/>
</dbReference>
<comment type="caution">
    <text evidence="2">The sequence shown here is derived from an EMBL/GenBank/DDBJ whole genome shotgun (WGS) entry which is preliminary data.</text>
</comment>
<feature type="region of interest" description="Disordered" evidence="1">
    <location>
        <begin position="66"/>
        <end position="147"/>
    </location>
</feature>
<keyword evidence="3" id="KW-1185">Reference proteome</keyword>
<dbReference type="AlphaFoldDB" id="A0A179B2M6"/>